<comment type="caution">
    <text evidence="2">The sequence shown here is derived from an EMBL/GenBank/DDBJ whole genome shotgun (WGS) entry which is preliminary data.</text>
</comment>
<dbReference type="Pfam" id="PF13620">
    <property type="entry name" value="CarboxypepD_reg"/>
    <property type="match status" value="1"/>
</dbReference>
<evidence type="ECO:0000256" key="1">
    <source>
        <dbReference type="SAM" id="MobiDB-lite"/>
    </source>
</evidence>
<gene>
    <name evidence="2" type="ORF">GCM10023093_11550</name>
</gene>
<accession>A0ABP8N974</accession>
<dbReference type="Gene3D" id="2.60.40.1120">
    <property type="entry name" value="Carboxypeptidase-like, regulatory domain"/>
    <property type="match status" value="1"/>
</dbReference>
<feature type="compositionally biased region" description="Basic and acidic residues" evidence="1">
    <location>
        <begin position="255"/>
        <end position="283"/>
    </location>
</feature>
<evidence type="ECO:0000313" key="3">
    <source>
        <dbReference type="Proteomes" id="UP001500067"/>
    </source>
</evidence>
<dbReference type="RefSeq" id="WP_345079926.1">
    <property type="nucleotide sequence ID" value="NZ_BAABFA010000008.1"/>
</dbReference>
<dbReference type="InterPro" id="IPR008969">
    <property type="entry name" value="CarboxyPept-like_regulatory"/>
</dbReference>
<evidence type="ECO:0000313" key="2">
    <source>
        <dbReference type="EMBL" id="GAA4463336.1"/>
    </source>
</evidence>
<keyword evidence="3" id="KW-1185">Reference proteome</keyword>
<sequence length="283" mass="31473">MTRPKYIQIDIPEACEQDWDQMTPCANGRYCDLCSKTVIDFTTWSDDALYEFFSKQKGAVCGRYHISQLGRPIHIPPQPHSRLYRMVVAMGLTLIFSQGTDVYAQSKAPTTHQTAIARQKNNDTYVGIGQIVGTIMDEKNQPMAGAVVMVIKGGVTKGGAATDFDGNYMVRPLDPGIYTVEVQYAGYAKWSKEVTVRTDTVTVIAMLQLMNTPASNIRLGGPMKPLINMEKSTRRPGATDEIPGPAAHPMPVSDQQKEIDRLKGNEPGRRTYTRDEIKNMPIR</sequence>
<feature type="region of interest" description="Disordered" evidence="1">
    <location>
        <begin position="233"/>
        <end position="283"/>
    </location>
</feature>
<name>A0ABP8N974_9BACT</name>
<evidence type="ECO:0008006" key="4">
    <source>
        <dbReference type="Google" id="ProtNLM"/>
    </source>
</evidence>
<dbReference type="EMBL" id="BAABFA010000008">
    <property type="protein sequence ID" value="GAA4463336.1"/>
    <property type="molecule type" value="Genomic_DNA"/>
</dbReference>
<dbReference type="Proteomes" id="UP001500067">
    <property type="component" value="Unassembled WGS sequence"/>
</dbReference>
<proteinExistence type="predicted"/>
<dbReference type="SUPFAM" id="SSF49464">
    <property type="entry name" value="Carboxypeptidase regulatory domain-like"/>
    <property type="match status" value="1"/>
</dbReference>
<reference evidence="3" key="1">
    <citation type="journal article" date="2019" name="Int. J. Syst. Evol. Microbiol.">
        <title>The Global Catalogue of Microorganisms (GCM) 10K type strain sequencing project: providing services to taxonomists for standard genome sequencing and annotation.</title>
        <authorList>
            <consortium name="The Broad Institute Genomics Platform"/>
            <consortium name="The Broad Institute Genome Sequencing Center for Infectious Disease"/>
            <person name="Wu L."/>
            <person name="Ma J."/>
        </authorList>
    </citation>
    <scope>NUCLEOTIDE SEQUENCE [LARGE SCALE GENOMIC DNA]</scope>
    <source>
        <strain evidence="3">JCM 32105</strain>
    </source>
</reference>
<organism evidence="2 3">
    <name type="scientific">Nemorincola caseinilytica</name>
    <dbReference type="NCBI Taxonomy" id="2054315"/>
    <lineage>
        <taxon>Bacteria</taxon>
        <taxon>Pseudomonadati</taxon>
        <taxon>Bacteroidota</taxon>
        <taxon>Chitinophagia</taxon>
        <taxon>Chitinophagales</taxon>
        <taxon>Chitinophagaceae</taxon>
        <taxon>Nemorincola</taxon>
    </lineage>
</organism>
<protein>
    <recommendedName>
        <fullName evidence="4">Carboxypeptidase regulatory-like domain-containing protein</fullName>
    </recommendedName>
</protein>